<organism evidence="2 3">
    <name type="scientific">Streptomyces tunisiensis</name>
    <dbReference type="NCBI Taxonomy" id="948699"/>
    <lineage>
        <taxon>Bacteria</taxon>
        <taxon>Bacillati</taxon>
        <taxon>Actinomycetota</taxon>
        <taxon>Actinomycetes</taxon>
        <taxon>Kitasatosporales</taxon>
        <taxon>Streptomycetaceae</taxon>
        <taxon>Streptomyces</taxon>
    </lineage>
</organism>
<name>A0ABP7ZC94_9ACTN</name>
<feature type="region of interest" description="Disordered" evidence="1">
    <location>
        <begin position="74"/>
        <end position="94"/>
    </location>
</feature>
<feature type="compositionally biased region" description="Basic residues" evidence="1">
    <location>
        <begin position="83"/>
        <end position="94"/>
    </location>
</feature>
<reference evidence="3" key="1">
    <citation type="journal article" date="2019" name="Int. J. Syst. Evol. Microbiol.">
        <title>The Global Catalogue of Microorganisms (GCM) 10K type strain sequencing project: providing services to taxonomists for standard genome sequencing and annotation.</title>
        <authorList>
            <consortium name="The Broad Institute Genomics Platform"/>
            <consortium name="The Broad Institute Genome Sequencing Center for Infectious Disease"/>
            <person name="Wu L."/>
            <person name="Ma J."/>
        </authorList>
    </citation>
    <scope>NUCLEOTIDE SEQUENCE [LARGE SCALE GENOMIC DNA]</scope>
    <source>
        <strain evidence="3">JCM 17589</strain>
    </source>
</reference>
<evidence type="ECO:0000256" key="1">
    <source>
        <dbReference type="SAM" id="MobiDB-lite"/>
    </source>
</evidence>
<comment type="caution">
    <text evidence="2">The sequence shown here is derived from an EMBL/GenBank/DDBJ whole genome shotgun (WGS) entry which is preliminary data.</text>
</comment>
<protein>
    <submittedName>
        <fullName evidence="2">Uncharacterized protein</fullName>
    </submittedName>
</protein>
<evidence type="ECO:0000313" key="2">
    <source>
        <dbReference type="EMBL" id="GAA4153178.1"/>
    </source>
</evidence>
<evidence type="ECO:0000313" key="3">
    <source>
        <dbReference type="Proteomes" id="UP001501845"/>
    </source>
</evidence>
<gene>
    <name evidence="2" type="ORF">GCM10022285_66600</name>
</gene>
<sequence>MTEPAGVAAASTFVGFVHGLSGSGSFGVAARPGAAAITTAAAVIAETRAVLCVLRARHMGVRAARECIGFPPQEVRTGDPSGHQRHTNCHKQHRNRRVVPLNARDMRAGISPTASAWQTGT</sequence>
<proteinExistence type="predicted"/>
<keyword evidence="3" id="KW-1185">Reference proteome</keyword>
<accession>A0ABP7ZC94</accession>
<dbReference type="EMBL" id="BAABBU010000038">
    <property type="protein sequence ID" value="GAA4153178.1"/>
    <property type="molecule type" value="Genomic_DNA"/>
</dbReference>
<dbReference type="Proteomes" id="UP001501845">
    <property type="component" value="Unassembled WGS sequence"/>
</dbReference>